<dbReference type="Pfam" id="PF00171">
    <property type="entry name" value="Aldedh"/>
    <property type="match status" value="1"/>
</dbReference>
<evidence type="ECO:0000256" key="1">
    <source>
        <dbReference type="ARBA" id="ARBA00023002"/>
    </source>
</evidence>
<gene>
    <name evidence="3" type="ORF">ACFPZ3_21550</name>
</gene>
<dbReference type="InterPro" id="IPR050740">
    <property type="entry name" value="Aldehyde_DH_Superfamily"/>
</dbReference>
<dbReference type="InterPro" id="IPR016162">
    <property type="entry name" value="Ald_DH_N"/>
</dbReference>
<dbReference type="Gene3D" id="3.40.605.10">
    <property type="entry name" value="Aldehyde Dehydrogenase, Chain A, domain 1"/>
    <property type="match status" value="1"/>
</dbReference>
<dbReference type="InterPro" id="IPR016161">
    <property type="entry name" value="Ald_DH/histidinol_DH"/>
</dbReference>
<dbReference type="GO" id="GO:0016491">
    <property type="term" value="F:oxidoreductase activity"/>
    <property type="evidence" value="ECO:0007669"/>
    <property type="project" value="UniProtKB-KW"/>
</dbReference>
<evidence type="ECO:0000313" key="3">
    <source>
        <dbReference type="EMBL" id="MFC5826461.1"/>
    </source>
</evidence>
<dbReference type="Proteomes" id="UP001596058">
    <property type="component" value="Unassembled WGS sequence"/>
</dbReference>
<reference evidence="4" key="1">
    <citation type="journal article" date="2019" name="Int. J. Syst. Evol. Microbiol.">
        <title>The Global Catalogue of Microorganisms (GCM) 10K type strain sequencing project: providing services to taxonomists for standard genome sequencing and annotation.</title>
        <authorList>
            <consortium name="The Broad Institute Genomics Platform"/>
            <consortium name="The Broad Institute Genome Sequencing Center for Infectious Disease"/>
            <person name="Wu L."/>
            <person name="Ma J."/>
        </authorList>
    </citation>
    <scope>NUCLEOTIDE SEQUENCE [LARGE SCALE GENOMIC DNA]</scope>
    <source>
        <strain evidence="4">CCUG 53903</strain>
    </source>
</reference>
<sequence>MDKAEALIGGEWHQEPGGRTFAVYDPATGAAVAEVADCGAELTGRAIDAAARALPSWRAMPAHERAGLMRRAAAELVERAASIGATMTSEQGKPLAEATAEVVSGADHLLWAAEETRRLYGQTAPGATADNRIWMLPEPVGVVAGITPWNFPVSMITRKLGPALAAGCTVVLKPAEQTPLSAIAVAEAFTAAGLPPGVFNLVPTSRPERFAEVVMADRRVRKVSFTGSTEVGRELIRQSAQDVKRLSVELGGHAPVLVFPDADPEAAAAAVARSKFLNAGQACTSPNRIFAHRDVAARFTAALAGHAQAITPGVDMGPLIDAAALAKVERHVEDALKGGATALTGGARLDGPGTFYPPTVLAGVTEDMLVCREETFGPVAPVIEFDDVEGVVARANATPYGLTAYVWTSDLTRTLRVAEELEFGMVTVNGGPLAPPQAPFGGIKHSGYGREGGSLGVSDYLEYKYLSVGLGR</sequence>
<dbReference type="SUPFAM" id="SSF53720">
    <property type="entry name" value="ALDH-like"/>
    <property type="match status" value="1"/>
</dbReference>
<keyword evidence="1 3" id="KW-0560">Oxidoreductase</keyword>
<keyword evidence="4" id="KW-1185">Reference proteome</keyword>
<protein>
    <submittedName>
        <fullName evidence="3">NAD-dependent succinate-semialdehyde dehydrogenase</fullName>
        <ecNumber evidence="3">1.2.1.-</ecNumber>
    </submittedName>
</protein>
<dbReference type="RefSeq" id="WP_379515974.1">
    <property type="nucleotide sequence ID" value="NZ_JBHSPA010000025.1"/>
</dbReference>
<dbReference type="PANTHER" id="PTHR43353:SF5">
    <property type="entry name" value="SUCCINATE-SEMIALDEHYDE DEHYDROGENASE, MITOCHONDRIAL"/>
    <property type="match status" value="1"/>
</dbReference>
<accession>A0ABW1CNW8</accession>
<dbReference type="InterPro" id="IPR016163">
    <property type="entry name" value="Ald_DH_C"/>
</dbReference>
<feature type="domain" description="Aldehyde dehydrogenase" evidence="2">
    <location>
        <begin position="15"/>
        <end position="465"/>
    </location>
</feature>
<dbReference type="Gene3D" id="3.40.309.10">
    <property type="entry name" value="Aldehyde Dehydrogenase, Chain A, domain 2"/>
    <property type="match status" value="1"/>
</dbReference>
<evidence type="ECO:0000313" key="4">
    <source>
        <dbReference type="Proteomes" id="UP001596058"/>
    </source>
</evidence>
<dbReference type="EMBL" id="JBHSPA010000025">
    <property type="protein sequence ID" value="MFC5826461.1"/>
    <property type="molecule type" value="Genomic_DNA"/>
</dbReference>
<dbReference type="EC" id="1.2.1.-" evidence="3"/>
<proteinExistence type="predicted"/>
<dbReference type="PANTHER" id="PTHR43353">
    <property type="entry name" value="SUCCINATE-SEMIALDEHYDE DEHYDROGENASE, MITOCHONDRIAL"/>
    <property type="match status" value="1"/>
</dbReference>
<comment type="caution">
    <text evidence="3">The sequence shown here is derived from an EMBL/GenBank/DDBJ whole genome shotgun (WGS) entry which is preliminary data.</text>
</comment>
<evidence type="ECO:0000259" key="2">
    <source>
        <dbReference type="Pfam" id="PF00171"/>
    </source>
</evidence>
<dbReference type="InterPro" id="IPR015590">
    <property type="entry name" value="Aldehyde_DH_dom"/>
</dbReference>
<dbReference type="CDD" id="cd07103">
    <property type="entry name" value="ALDH_F5_SSADH_GabD"/>
    <property type="match status" value="1"/>
</dbReference>
<name>A0ABW1CNW8_9ACTN</name>
<organism evidence="3 4">
    <name type="scientific">Nonomuraea insulae</name>
    <dbReference type="NCBI Taxonomy" id="1616787"/>
    <lineage>
        <taxon>Bacteria</taxon>
        <taxon>Bacillati</taxon>
        <taxon>Actinomycetota</taxon>
        <taxon>Actinomycetes</taxon>
        <taxon>Streptosporangiales</taxon>
        <taxon>Streptosporangiaceae</taxon>
        <taxon>Nonomuraea</taxon>
    </lineage>
</organism>